<proteinExistence type="predicted"/>
<evidence type="ECO:0000313" key="3">
    <source>
        <dbReference type="Proteomes" id="UP001224661"/>
    </source>
</evidence>
<feature type="compositionally biased region" description="Basic and acidic residues" evidence="1">
    <location>
        <begin position="53"/>
        <end position="63"/>
    </location>
</feature>
<evidence type="ECO:0000313" key="2">
    <source>
        <dbReference type="EMBL" id="MDI3387291.1"/>
    </source>
</evidence>
<sequence>MRKPCIGRGAESAVGRPRLFSASASAWASASSSVRRPRKLSSKAGGAGPSRWPRLERQRADDGARALAAVEDGQAGRPEEGDEFGDERAWGRSGSGVMVTMAASVSVRVWALGETVTGATVGWWPIGSLLRAGLRLDLARHDDDPEGVALAWYVGCSTSTAHGSCGKPVSRILSGASS</sequence>
<protein>
    <submittedName>
        <fullName evidence="2">Uncharacterized protein</fullName>
    </submittedName>
</protein>
<keyword evidence="3" id="KW-1185">Reference proteome</keyword>
<reference evidence="2 3" key="1">
    <citation type="submission" date="2023-05" db="EMBL/GenBank/DDBJ databases">
        <title>Draft genome sequence of Streptomyces sp. B-S-A8 isolated from a cave soil in Thailand.</title>
        <authorList>
            <person name="Chamroensaksri N."/>
            <person name="Muangham S."/>
        </authorList>
    </citation>
    <scope>NUCLEOTIDE SEQUENCE [LARGE SCALE GENOMIC DNA]</scope>
    <source>
        <strain evidence="2 3">B-S-A8</strain>
    </source>
</reference>
<evidence type="ECO:0000256" key="1">
    <source>
        <dbReference type="SAM" id="MobiDB-lite"/>
    </source>
</evidence>
<feature type="region of interest" description="Disordered" evidence="1">
    <location>
        <begin position="71"/>
        <end position="90"/>
    </location>
</feature>
<gene>
    <name evidence="2" type="ORF">QIS99_13920</name>
</gene>
<dbReference type="EMBL" id="JASCIR010000009">
    <property type="protein sequence ID" value="MDI3387291.1"/>
    <property type="molecule type" value="Genomic_DNA"/>
</dbReference>
<feature type="region of interest" description="Disordered" evidence="1">
    <location>
        <begin position="28"/>
        <end position="63"/>
    </location>
</feature>
<dbReference type="RefSeq" id="WP_282513568.1">
    <property type="nucleotide sequence ID" value="NZ_JASCIR010000009.1"/>
</dbReference>
<name>A0ABT6RS71_9ACTN</name>
<dbReference type="Proteomes" id="UP001224661">
    <property type="component" value="Unassembled WGS sequence"/>
</dbReference>
<accession>A0ABT6RS71</accession>
<organism evidence="2 3">
    <name type="scientific">Streptomyces solicavernae</name>
    <dbReference type="NCBI Taxonomy" id="3043614"/>
    <lineage>
        <taxon>Bacteria</taxon>
        <taxon>Bacillati</taxon>
        <taxon>Actinomycetota</taxon>
        <taxon>Actinomycetes</taxon>
        <taxon>Kitasatosporales</taxon>
        <taxon>Streptomycetaceae</taxon>
        <taxon>Streptomyces</taxon>
    </lineage>
</organism>
<comment type="caution">
    <text evidence="2">The sequence shown here is derived from an EMBL/GenBank/DDBJ whole genome shotgun (WGS) entry which is preliminary data.</text>
</comment>